<organism evidence="8">
    <name type="scientific">Mytilinidion resinicola</name>
    <dbReference type="NCBI Taxonomy" id="574789"/>
    <lineage>
        <taxon>Eukaryota</taxon>
        <taxon>Fungi</taxon>
        <taxon>Dikarya</taxon>
        <taxon>Ascomycota</taxon>
        <taxon>Pezizomycotina</taxon>
        <taxon>Dothideomycetes</taxon>
        <taxon>Pleosporomycetidae</taxon>
        <taxon>Mytilinidiales</taxon>
        <taxon>Mytilinidiaceae</taxon>
        <taxon>Mytilinidion</taxon>
    </lineage>
</organism>
<dbReference type="InterPro" id="IPR036770">
    <property type="entry name" value="Ankyrin_rpt-contain_sf"/>
</dbReference>
<dbReference type="Gene3D" id="1.25.40.20">
    <property type="entry name" value="Ankyrin repeat-containing domain"/>
    <property type="match status" value="2"/>
</dbReference>
<sequence>AARDSPPVSAPSHDDDAQNESEAETVVLSDAGIKTEDDVEDVVVRPAASSTSKETNGAKHGREHDGKMSAPASPSSRTTSRPEQHRSPVEPPESPSHTPSSPLRPVTTRGRSLSALESRKRKLREDSSPKAAEPARQKPKIDGLARETSGHRNQDPSPAPSGTHPHKRSASTQSVLQGVQGRRRRDLSSIVLPSMERKTWSESSSETSSSPRPVLTPNIPPHARVKRSSHRALTSPARAMMPKKNVDRFGATRLARECEKGDLEAVQAAFNAAPEELNQEDFAGIAPLQKASLNGHSEIVEFLLDQGCRTDCESNDRDTPLIDAVENGHLEVVKLLLGKAKVNPHHQNKKGQRAIDVLNDDEDDMKEIEKELKQAMRRETNTLEDEDNATGASEQRTTSRLLYNEFNTETLIEKAGEGDILAVGELLNSNIKPNIACGVAAARGGHYDILSILLASGLKADPDPSKHSETPMLVTIGRGHLKIIKLILEQDSFDPTKRNREGRTYFELSEEREGPKWEQERDLLKAAYDRHRVEHKSPKRNRKEAQNAAPARPKRKSSPQRERSSSPRHETKRTQHTKSFTAPQKTRGRLISGRQLSNQRDAKKRRRQVVDDETASSSEIDESPEPQRKPVAKRRSYSEDQEQKPPKRAIKSRVENRESKRRASGAHSGDSEEEEHRKPIKKPLNKPRPGERERSRDVKPTPDAESPDDRKAIKKMLAKARTIEREKSRESKVTVEDKSGDDAKAKKAPVPATESKKASAPPEKATTPESVLQSRREDAERRAAEAKRKAAEEEAARKAEEEAARKAEEEAIARKAAEAEAEAKRIADEAARIAAENEAKRLAEEKAKEVARLQRLSKLPRVLKRAAELGSNRPLHFSGDEMGISAGFLPLYKVALQDIDSSVQTDDPWMMSFQAAGILGLPELDLAYMDPPYSEWSRKEVTPQQRELFLRKYDIAKLAQDFRFPMEGEEEFDYEKIQRSINDTKQQFLNMEGLYWIPLESFAMVAREIPALKDLM</sequence>
<evidence type="ECO:0000313" key="8">
    <source>
        <dbReference type="EMBL" id="KAF2805132.1"/>
    </source>
</evidence>
<feature type="compositionally biased region" description="Basic and acidic residues" evidence="5">
    <location>
        <begin position="688"/>
        <end position="711"/>
    </location>
</feature>
<dbReference type="Proteomes" id="UP000504636">
    <property type="component" value="Unplaced"/>
</dbReference>
<feature type="non-terminal residue" evidence="8">
    <location>
        <position position="1"/>
    </location>
</feature>
<dbReference type="InterPro" id="IPR002110">
    <property type="entry name" value="Ankyrin_rpt"/>
</dbReference>
<dbReference type="Pfam" id="PF12796">
    <property type="entry name" value="Ank_2"/>
    <property type="match status" value="1"/>
</dbReference>
<dbReference type="InterPro" id="IPR056015">
    <property type="entry name" value="DUF7593"/>
</dbReference>
<reference evidence="10" key="2">
    <citation type="submission" date="2020-04" db="EMBL/GenBank/DDBJ databases">
        <authorList>
            <consortium name="NCBI Genome Project"/>
        </authorList>
    </citation>
    <scope>NUCLEOTIDE SEQUENCE</scope>
    <source>
        <strain evidence="10">CBS 304.34</strain>
    </source>
</reference>
<dbReference type="InterPro" id="IPR002052">
    <property type="entry name" value="DNA_methylase_N6_adenine_CS"/>
</dbReference>
<dbReference type="PROSITE" id="PS00092">
    <property type="entry name" value="N6_MTASE"/>
    <property type="match status" value="1"/>
</dbReference>
<evidence type="ECO:0000259" key="6">
    <source>
        <dbReference type="Pfam" id="PF24513"/>
    </source>
</evidence>
<keyword evidence="2 3" id="KW-0040">ANK repeat</keyword>
<gene>
    <name evidence="8 10" type="ORF">BDZ99DRAFT_363880</name>
</gene>
<feature type="domain" description="DUF7593" evidence="6">
    <location>
        <begin position="855"/>
        <end position="1010"/>
    </location>
</feature>
<evidence type="ECO:0000256" key="3">
    <source>
        <dbReference type="PROSITE-ProRule" id="PRU00023"/>
    </source>
</evidence>
<dbReference type="AlphaFoldDB" id="A0A6A6Y8I7"/>
<keyword evidence="9" id="KW-1185">Reference proteome</keyword>
<name>A0A6A6Y8I7_9PEZI</name>
<proteinExistence type="predicted"/>
<reference evidence="10" key="3">
    <citation type="submission" date="2025-04" db="UniProtKB">
        <authorList>
            <consortium name="RefSeq"/>
        </authorList>
    </citation>
    <scope>IDENTIFICATION</scope>
    <source>
        <strain evidence="10">CBS 304.34</strain>
    </source>
</reference>
<feature type="compositionally biased region" description="Basic and acidic residues" evidence="5">
    <location>
        <begin position="721"/>
        <end position="745"/>
    </location>
</feature>
<evidence type="ECO:0000256" key="2">
    <source>
        <dbReference type="ARBA" id="ARBA00023043"/>
    </source>
</evidence>
<dbReference type="RefSeq" id="XP_033572096.1">
    <property type="nucleotide sequence ID" value="XM_033714718.1"/>
</dbReference>
<feature type="compositionally biased region" description="Basic and acidic residues" evidence="5">
    <location>
        <begin position="774"/>
        <end position="808"/>
    </location>
</feature>
<dbReference type="InterPro" id="IPR056485">
    <property type="entry name" value="ARM_KRIT1"/>
</dbReference>
<feature type="non-terminal residue" evidence="8">
    <location>
        <position position="1016"/>
    </location>
</feature>
<protein>
    <recommendedName>
        <fullName evidence="11">Ankyrin</fullName>
    </recommendedName>
</protein>
<dbReference type="EMBL" id="MU003710">
    <property type="protein sequence ID" value="KAF2805132.1"/>
    <property type="molecule type" value="Genomic_DNA"/>
</dbReference>
<dbReference type="Pfam" id="PF24513">
    <property type="entry name" value="DUF7593"/>
    <property type="match status" value="1"/>
</dbReference>
<dbReference type="Pfam" id="PF24521">
    <property type="entry name" value="Ank_KRIT1"/>
    <property type="match status" value="1"/>
</dbReference>
<evidence type="ECO:0000256" key="4">
    <source>
        <dbReference type="SAM" id="Coils"/>
    </source>
</evidence>
<dbReference type="GO" id="GO:0003676">
    <property type="term" value="F:nucleic acid binding"/>
    <property type="evidence" value="ECO:0007669"/>
    <property type="project" value="InterPro"/>
</dbReference>
<dbReference type="PANTHER" id="PTHR24198">
    <property type="entry name" value="ANKYRIN REPEAT AND PROTEIN KINASE DOMAIN-CONTAINING PROTEIN"/>
    <property type="match status" value="1"/>
</dbReference>
<dbReference type="OrthoDB" id="194358at2759"/>
<feature type="compositionally biased region" description="Low complexity" evidence="5">
    <location>
        <begin position="69"/>
        <end position="79"/>
    </location>
</feature>
<evidence type="ECO:0000313" key="9">
    <source>
        <dbReference type="Proteomes" id="UP000504636"/>
    </source>
</evidence>
<feature type="compositionally biased region" description="Acidic residues" evidence="5">
    <location>
        <begin position="611"/>
        <end position="624"/>
    </location>
</feature>
<dbReference type="GO" id="GO:0008168">
    <property type="term" value="F:methyltransferase activity"/>
    <property type="evidence" value="ECO:0007669"/>
    <property type="project" value="InterPro"/>
</dbReference>
<evidence type="ECO:0000313" key="10">
    <source>
        <dbReference type="RefSeq" id="XP_033572096.1"/>
    </source>
</evidence>
<feature type="region of interest" description="Disordered" evidence="5">
    <location>
        <begin position="531"/>
        <end position="808"/>
    </location>
</feature>
<keyword evidence="4" id="KW-0175">Coiled coil</keyword>
<feature type="compositionally biased region" description="Basic and acidic residues" evidence="5">
    <location>
        <begin position="559"/>
        <end position="573"/>
    </location>
</feature>
<evidence type="ECO:0000259" key="7">
    <source>
        <dbReference type="Pfam" id="PF24521"/>
    </source>
</evidence>
<reference evidence="8 10" key="1">
    <citation type="journal article" date="2020" name="Stud. Mycol.">
        <title>101 Dothideomycetes genomes: a test case for predicting lifestyles and emergence of pathogens.</title>
        <authorList>
            <person name="Haridas S."/>
            <person name="Albert R."/>
            <person name="Binder M."/>
            <person name="Bloem J."/>
            <person name="Labutti K."/>
            <person name="Salamov A."/>
            <person name="Andreopoulos B."/>
            <person name="Baker S."/>
            <person name="Barry K."/>
            <person name="Bills G."/>
            <person name="Bluhm B."/>
            <person name="Cannon C."/>
            <person name="Castanera R."/>
            <person name="Culley D."/>
            <person name="Daum C."/>
            <person name="Ezra D."/>
            <person name="Gonzalez J."/>
            <person name="Henrissat B."/>
            <person name="Kuo A."/>
            <person name="Liang C."/>
            <person name="Lipzen A."/>
            <person name="Lutzoni F."/>
            <person name="Magnuson J."/>
            <person name="Mondo S."/>
            <person name="Nolan M."/>
            <person name="Ohm R."/>
            <person name="Pangilinan J."/>
            <person name="Park H.-J."/>
            <person name="Ramirez L."/>
            <person name="Alfaro M."/>
            <person name="Sun H."/>
            <person name="Tritt A."/>
            <person name="Yoshinaga Y."/>
            <person name="Zwiers L.-H."/>
            <person name="Turgeon B."/>
            <person name="Goodwin S."/>
            <person name="Spatafora J."/>
            <person name="Crous P."/>
            <person name="Grigoriev I."/>
        </authorList>
    </citation>
    <scope>NUCLEOTIDE SEQUENCE</scope>
    <source>
        <strain evidence="8 10">CBS 304.34</strain>
    </source>
</reference>
<dbReference type="GeneID" id="54455611"/>
<dbReference type="PROSITE" id="PS50088">
    <property type="entry name" value="ANK_REPEAT"/>
    <property type="match status" value="1"/>
</dbReference>
<feature type="compositionally biased region" description="Basic and acidic residues" evidence="5">
    <location>
        <begin position="56"/>
        <end position="67"/>
    </location>
</feature>
<dbReference type="SMART" id="SM00248">
    <property type="entry name" value="ANK"/>
    <property type="match status" value="4"/>
</dbReference>
<dbReference type="PROSITE" id="PS50297">
    <property type="entry name" value="ANK_REP_REGION"/>
    <property type="match status" value="1"/>
</dbReference>
<feature type="region of interest" description="Disordered" evidence="5">
    <location>
        <begin position="1"/>
        <end position="233"/>
    </location>
</feature>
<accession>A0A6A6Y8I7</accession>
<feature type="coiled-coil region" evidence="4">
    <location>
        <begin position="358"/>
        <end position="389"/>
    </location>
</feature>
<evidence type="ECO:0000256" key="5">
    <source>
        <dbReference type="SAM" id="MobiDB-lite"/>
    </source>
</evidence>
<feature type="compositionally biased region" description="Basic and acidic residues" evidence="5">
    <location>
        <begin position="636"/>
        <end position="645"/>
    </location>
</feature>
<feature type="domain" description="KRIT1 ARM-repeats" evidence="7">
    <location>
        <begin position="394"/>
        <end position="531"/>
    </location>
</feature>
<evidence type="ECO:0008006" key="11">
    <source>
        <dbReference type="Google" id="ProtNLM"/>
    </source>
</evidence>
<dbReference type="GO" id="GO:0032259">
    <property type="term" value="P:methylation"/>
    <property type="evidence" value="ECO:0007669"/>
    <property type="project" value="InterPro"/>
</dbReference>
<dbReference type="SUPFAM" id="SSF48403">
    <property type="entry name" value="Ankyrin repeat"/>
    <property type="match status" value="1"/>
</dbReference>
<feature type="repeat" description="ANK" evidence="3">
    <location>
        <begin position="283"/>
        <end position="315"/>
    </location>
</feature>
<dbReference type="PANTHER" id="PTHR24198:SF165">
    <property type="entry name" value="ANKYRIN REPEAT-CONTAINING PROTEIN-RELATED"/>
    <property type="match status" value="1"/>
</dbReference>
<feature type="compositionally biased region" description="Low complexity" evidence="5">
    <location>
        <begin position="201"/>
        <end position="210"/>
    </location>
</feature>
<feature type="compositionally biased region" description="Basic and acidic residues" evidence="5">
    <location>
        <begin position="123"/>
        <end position="154"/>
    </location>
</feature>
<evidence type="ECO:0000256" key="1">
    <source>
        <dbReference type="ARBA" id="ARBA00022737"/>
    </source>
</evidence>
<keyword evidence="1" id="KW-0677">Repeat</keyword>